<evidence type="ECO:0000313" key="3">
    <source>
        <dbReference type="EMBL" id="SAM71062.1"/>
    </source>
</evidence>
<feature type="region of interest" description="Disordered" evidence="1">
    <location>
        <begin position="33"/>
        <end position="67"/>
    </location>
</feature>
<feature type="signal peptide" evidence="2">
    <location>
        <begin position="1"/>
        <end position="24"/>
    </location>
</feature>
<sequence>MSRTKTALVAVLAFAAHIGGNVQAQYVNGEEIPLRPEPPAAGKIVQQPAENTATAANNKKAAEEKLPGAGDDLDAYAAAQIVAQAQETHAAKEAAATTQNTETAAATSSPAAADETGAASAAGQGGETPAPAVTSEGETAIDEHSDDNVALLPVEKLSPPPEPPVQTETVVVEQAIYRCPKGKSYIYVDADKRKGYSRCTLFRAEKTEEVPVGSSPSTAAPTGGNPNNCSGTLQYKGSTYLFMEHQPCPIPDSVFQRLTPAATSR</sequence>
<feature type="compositionally biased region" description="Low complexity" evidence="1">
    <location>
        <begin position="92"/>
        <end position="122"/>
    </location>
</feature>
<feature type="region of interest" description="Disordered" evidence="1">
    <location>
        <begin position="210"/>
        <end position="230"/>
    </location>
</feature>
<organism evidence="3 4">
    <name type="scientific">Cardiobacterium hominis</name>
    <dbReference type="NCBI Taxonomy" id="2718"/>
    <lineage>
        <taxon>Bacteria</taxon>
        <taxon>Pseudomonadati</taxon>
        <taxon>Pseudomonadota</taxon>
        <taxon>Gammaproteobacteria</taxon>
        <taxon>Cardiobacteriales</taxon>
        <taxon>Cardiobacteriaceae</taxon>
        <taxon>Cardiobacterium</taxon>
    </lineage>
</organism>
<protein>
    <submittedName>
        <fullName evidence="3">Uncharacterized protein</fullName>
    </submittedName>
</protein>
<feature type="region of interest" description="Disordered" evidence="1">
    <location>
        <begin position="92"/>
        <end position="139"/>
    </location>
</feature>
<proteinExistence type="predicted"/>
<dbReference type="EMBL" id="FKLO01000076">
    <property type="protein sequence ID" value="SAM71062.1"/>
    <property type="molecule type" value="Genomic_DNA"/>
</dbReference>
<reference evidence="4" key="1">
    <citation type="submission" date="2016-04" db="EMBL/GenBank/DDBJ databases">
        <authorList>
            <person name="Tagini F."/>
        </authorList>
    </citation>
    <scope>NUCLEOTIDE SEQUENCE [LARGE SCALE GENOMIC DNA]</scope>
    <source>
        <strain evidence="4">CHUV0807</strain>
    </source>
</reference>
<evidence type="ECO:0000256" key="2">
    <source>
        <dbReference type="SAM" id="SignalP"/>
    </source>
</evidence>
<evidence type="ECO:0000256" key="1">
    <source>
        <dbReference type="SAM" id="MobiDB-lite"/>
    </source>
</evidence>
<dbReference type="RefSeq" id="WP_079541982.1">
    <property type="nucleotide sequence ID" value="NZ_CP171111.1"/>
</dbReference>
<accession>A0A1C3H6T0</accession>
<feature type="compositionally biased region" description="Low complexity" evidence="1">
    <location>
        <begin position="49"/>
        <end position="59"/>
    </location>
</feature>
<feature type="compositionally biased region" description="Polar residues" evidence="1">
    <location>
        <begin position="214"/>
        <end position="230"/>
    </location>
</feature>
<feature type="chain" id="PRO_5008674930" evidence="2">
    <location>
        <begin position="25"/>
        <end position="265"/>
    </location>
</feature>
<keyword evidence="2" id="KW-0732">Signal</keyword>
<dbReference type="AlphaFoldDB" id="A0A1C3H6T0"/>
<dbReference type="Proteomes" id="UP000190837">
    <property type="component" value="Unassembled WGS sequence"/>
</dbReference>
<evidence type="ECO:0000313" key="4">
    <source>
        <dbReference type="Proteomes" id="UP000190837"/>
    </source>
</evidence>
<name>A0A1C3H6T0_9GAMM</name>
<gene>
    <name evidence="3" type="ORF">CHUV0807_2280</name>
</gene>